<feature type="region of interest" description="Disordered" evidence="12">
    <location>
        <begin position="296"/>
        <end position="316"/>
    </location>
</feature>
<dbReference type="Pfam" id="PF13864">
    <property type="entry name" value="Enkurin"/>
    <property type="match status" value="1"/>
</dbReference>
<dbReference type="GeneID" id="109389763"/>
<feature type="region of interest" description="Disordered" evidence="12">
    <location>
        <begin position="121"/>
        <end position="235"/>
    </location>
</feature>
<dbReference type="InterPro" id="IPR027012">
    <property type="entry name" value="Enkurin_dom"/>
</dbReference>
<evidence type="ECO:0000259" key="13">
    <source>
        <dbReference type="PROSITE" id="PS51665"/>
    </source>
</evidence>
<dbReference type="GO" id="GO:0005654">
    <property type="term" value="C:nucleoplasm"/>
    <property type="evidence" value="ECO:0007669"/>
    <property type="project" value="UniProtKB-ARBA"/>
</dbReference>
<dbReference type="OrthoDB" id="9899304at2759"/>
<dbReference type="GO" id="GO:0016233">
    <property type="term" value="P:telomere capping"/>
    <property type="evidence" value="ECO:0007669"/>
    <property type="project" value="InterPro"/>
</dbReference>
<keyword evidence="9" id="KW-0539">Nucleus</keyword>
<evidence type="ECO:0000256" key="10">
    <source>
        <dbReference type="ARBA" id="ARBA00053730"/>
    </source>
</evidence>
<protein>
    <submittedName>
        <fullName evidence="15">Adrenocortical dysplasia protein homolog isoform X1</fullName>
    </submittedName>
</protein>
<accession>A0A8B7SEU3</accession>
<feature type="compositionally biased region" description="Basic and acidic residues" evidence="12">
    <location>
        <begin position="129"/>
        <end position="161"/>
    </location>
</feature>
<comment type="subcellular location">
    <subcellularLocation>
        <location evidence="2">Chromosome</location>
        <location evidence="2">Telomere</location>
    </subcellularLocation>
    <subcellularLocation>
        <location evidence="1">Nucleus</location>
    </subcellularLocation>
</comment>
<evidence type="ECO:0000256" key="5">
    <source>
        <dbReference type="ARBA" id="ARBA00022553"/>
    </source>
</evidence>
<evidence type="ECO:0000256" key="3">
    <source>
        <dbReference type="ARBA" id="ARBA00022454"/>
    </source>
</evidence>
<dbReference type="Proteomes" id="UP000694851">
    <property type="component" value="Unplaced"/>
</dbReference>
<keyword evidence="8" id="KW-0238">DNA-binding</keyword>
<comment type="function">
    <text evidence="10">Component of the shelterin complex (telosome) that is involved in the regulation of telomere length and protection. Shelterin associates with arrays of double-stranded TTAGGG repeats added by telomerase and protects chromosome ends. Without its protective activity, telomeres are no longer hidden from the DNA damage surveillance and chromosome ends are inappropriately processed by DNA repair pathways. Promotes binding of POT1 to single-stranded telomeric DNA. Modulates the inhibitory effects of POT1 on telomere elongation. The ACD-POT1 heterodimer enhances telomere elongation by recruiting telomerase to telomeres and increasing its processivity. May play a role in organogenesis.</text>
</comment>
<keyword evidence="4" id="KW-1017">Isopeptide bond</keyword>
<evidence type="ECO:0000256" key="11">
    <source>
        <dbReference type="ARBA" id="ARBA00063822"/>
    </source>
</evidence>
<evidence type="ECO:0000256" key="12">
    <source>
        <dbReference type="SAM" id="MobiDB-lite"/>
    </source>
</evidence>
<dbReference type="GO" id="GO:0005697">
    <property type="term" value="C:telomerase holoenzyme complex"/>
    <property type="evidence" value="ECO:0007669"/>
    <property type="project" value="InterPro"/>
</dbReference>
<dbReference type="PROSITE" id="PS51665">
    <property type="entry name" value="ENKURIN"/>
    <property type="match status" value="1"/>
</dbReference>
<evidence type="ECO:0000313" key="14">
    <source>
        <dbReference type="Proteomes" id="UP000694851"/>
    </source>
</evidence>
<evidence type="ECO:0000256" key="1">
    <source>
        <dbReference type="ARBA" id="ARBA00004123"/>
    </source>
</evidence>
<organism evidence="14 15">
    <name type="scientific">Hipposideros armiger</name>
    <name type="common">Great Himalayan leaf-nosed bat</name>
    <dbReference type="NCBI Taxonomy" id="186990"/>
    <lineage>
        <taxon>Eukaryota</taxon>
        <taxon>Metazoa</taxon>
        <taxon>Chordata</taxon>
        <taxon>Craniata</taxon>
        <taxon>Vertebrata</taxon>
        <taxon>Euteleostomi</taxon>
        <taxon>Mammalia</taxon>
        <taxon>Eutheria</taxon>
        <taxon>Laurasiatheria</taxon>
        <taxon>Chiroptera</taxon>
        <taxon>Yinpterochiroptera</taxon>
        <taxon>Rhinolophoidea</taxon>
        <taxon>Hipposideridae</taxon>
        <taxon>Hipposideros</taxon>
    </lineage>
</organism>
<dbReference type="GO" id="GO:0070187">
    <property type="term" value="C:shelterin complex"/>
    <property type="evidence" value="ECO:0007669"/>
    <property type="project" value="InterPro"/>
</dbReference>
<dbReference type="AlphaFoldDB" id="A0A8B7SEU3"/>
<feature type="domain" description="Enkurin" evidence="13">
    <location>
        <begin position="287"/>
        <end position="379"/>
    </location>
</feature>
<gene>
    <name evidence="15" type="primary">LOC109389763</name>
</gene>
<dbReference type="InterPro" id="IPR019437">
    <property type="entry name" value="TPP1/Est3"/>
</dbReference>
<dbReference type="RefSeq" id="XP_019511113.1">
    <property type="nucleotide sequence ID" value="XM_019655568.1"/>
</dbReference>
<evidence type="ECO:0000256" key="2">
    <source>
        <dbReference type="ARBA" id="ARBA00004574"/>
    </source>
</evidence>
<reference evidence="15" key="1">
    <citation type="submission" date="2025-08" db="UniProtKB">
        <authorList>
            <consortium name="RefSeq"/>
        </authorList>
    </citation>
    <scope>IDENTIFICATION</scope>
    <source>
        <tissue evidence="15">Muscle</tissue>
    </source>
</reference>
<dbReference type="InterPro" id="IPR028631">
    <property type="entry name" value="ACD"/>
</dbReference>
<proteinExistence type="predicted"/>
<keyword evidence="3" id="KW-0158">Chromosome</keyword>
<dbReference type="PANTHER" id="PTHR14487">
    <property type="entry name" value="ADRENOCORTICAL DYSPLASIA PROTEIN ACD"/>
    <property type="match status" value="1"/>
</dbReference>
<evidence type="ECO:0000256" key="8">
    <source>
        <dbReference type="ARBA" id="ARBA00023125"/>
    </source>
</evidence>
<dbReference type="GO" id="GO:0032211">
    <property type="term" value="P:negative regulation of telomere maintenance via telomerase"/>
    <property type="evidence" value="ECO:0007669"/>
    <property type="project" value="TreeGrafter"/>
</dbReference>
<dbReference type="GO" id="GO:0042162">
    <property type="term" value="F:telomeric DNA binding"/>
    <property type="evidence" value="ECO:0007669"/>
    <property type="project" value="InterPro"/>
</dbReference>
<comment type="subunit">
    <text evidence="11">Component of the shelterin complex (telosome) composed of TERF1, TERF2, TINF2, TERF2IP ACD and POT1. Forms heterodimers with POT1. Identified in a complex with POT1 and single-stranded telomeric DNA. Interacts with STN1 and TINF2.</text>
</comment>
<keyword evidence="14" id="KW-1185">Reference proteome</keyword>
<dbReference type="PANTHER" id="PTHR14487:SF3">
    <property type="entry name" value="ADRENOCORTICAL DYSPLASIA PROTEIN HOMOLOG"/>
    <property type="match status" value="1"/>
</dbReference>
<sequence>MEGKAGVKVRVQGGGLGTEMLSPAGLDATLQGDGGGMCEGPSRISGPIPPDPTLCPNYYRRPASAQGRLEGNALKLDLLTSEPDLDVTPPRGPRIRPGAVEILERGRRGVGVMLMQLGAISLGPGASPKKKDPKDHEKENLRRIKEIQRRFREQERSREQGQSRPLKALWRSPKYDKVESRVKAQLQEPSPASGTEPAHFLRAHSRCGPGLPPPRVPSPQLSPLGPNAKGPGLGVDFISHNARTAKRAPRRHSRSLQVLTQVLEQQRQAQEHYNATQKGHVPHYLLERRDLWRQEAEARKHSQPDPAMPPGHTRMPENQRLETLSNLLQSQSQLLRELVLLPAGADSLRAQGHRAELDRKLVQAGPRLPRETRARGARLSATAGMAGTRSLVLRPWIRELVLGSETLSSPRAGQLLQVLQEAEAPGTSRAPDKSEVGAALLVSDGTHSIRCQVTREALNASDWEEKEFGFQGAEGRLLLLQDCGVRIQVSEGEGGLPSEFYLQLNRFSLLPTEQPRDWVTGCNQDPDVQKKLSDCLEEHLSEFTSPNAGLSLSQLLDEVQEEQEHQGALVRRAESCLMLSGHCTAPLLTCWATSRSRALEEAVYTVPSLWLHISENDQQILNSLGPGRRAQGPELSPPALALEELSLTLISPSSLSSSGTPILPSYMSSEESGASVSLLPALSLAAPDPVQVSSQPLSAICSAPGPLSPSSPHPSHVSSSPFLSCTPSLSPLGHIPKPHQGHVTRPQKSSLEFKKPTLPPKNWLHSSKIRTNEGVLESSPVWEPPKRHRDGSAFQYEYGPPCTSLCAQVQGARLPPQLLAWALHFLMEPQPESEQTQV</sequence>
<feature type="compositionally biased region" description="Basic and acidic residues" evidence="12">
    <location>
        <begin position="173"/>
        <end position="182"/>
    </location>
</feature>
<evidence type="ECO:0000256" key="4">
    <source>
        <dbReference type="ARBA" id="ARBA00022499"/>
    </source>
</evidence>
<keyword evidence="6" id="KW-0832">Ubl conjugation</keyword>
<dbReference type="Gene3D" id="2.40.50.960">
    <property type="match status" value="1"/>
</dbReference>
<dbReference type="GO" id="GO:0070198">
    <property type="term" value="P:protein localization to chromosome, telomeric region"/>
    <property type="evidence" value="ECO:0007669"/>
    <property type="project" value="TreeGrafter"/>
</dbReference>
<dbReference type="Pfam" id="PF10341">
    <property type="entry name" value="TPP1"/>
    <property type="match status" value="1"/>
</dbReference>
<evidence type="ECO:0000256" key="9">
    <source>
        <dbReference type="ARBA" id="ARBA00023242"/>
    </source>
</evidence>
<evidence type="ECO:0000313" key="15">
    <source>
        <dbReference type="RefSeq" id="XP_019511113.1"/>
    </source>
</evidence>
<dbReference type="KEGG" id="hai:109389763"/>
<feature type="region of interest" description="Disordered" evidence="12">
    <location>
        <begin position="730"/>
        <end position="765"/>
    </location>
</feature>
<keyword evidence="5" id="KW-0597">Phosphoprotein</keyword>
<dbReference type="FunFam" id="2.40.50.960:FF:000001">
    <property type="entry name" value="ACD, shelterin complex subunit and telomerase recruitment factor"/>
    <property type="match status" value="1"/>
</dbReference>
<evidence type="ECO:0000256" key="7">
    <source>
        <dbReference type="ARBA" id="ARBA00022895"/>
    </source>
</evidence>
<dbReference type="GO" id="GO:0007004">
    <property type="term" value="P:telomere maintenance via telomerase"/>
    <property type="evidence" value="ECO:0007669"/>
    <property type="project" value="InterPro"/>
</dbReference>
<keyword evidence="7" id="KW-0779">Telomere</keyword>
<name>A0A8B7SEU3_HIPAR</name>
<evidence type="ECO:0000256" key="6">
    <source>
        <dbReference type="ARBA" id="ARBA00022843"/>
    </source>
</evidence>